<reference evidence="3 4" key="1">
    <citation type="submission" date="2020-06" db="EMBL/GenBank/DDBJ databases">
        <authorList>
            <consortium name="Wellcome Sanger Institute Data Sharing"/>
        </authorList>
    </citation>
    <scope>NUCLEOTIDE SEQUENCE [LARGE SCALE GENOMIC DNA]</scope>
</reference>
<dbReference type="InterPro" id="IPR036179">
    <property type="entry name" value="Ig-like_dom_sf"/>
</dbReference>
<dbReference type="GeneTree" id="ENSGT01030000234785"/>
<dbReference type="InterPro" id="IPR013151">
    <property type="entry name" value="Immunoglobulin_dom"/>
</dbReference>
<proteinExistence type="predicted"/>
<dbReference type="InterPro" id="IPR013783">
    <property type="entry name" value="Ig-like_fold"/>
</dbReference>
<name>A0AAY4C222_9TELE</name>
<accession>A0AAY4C222</accession>
<dbReference type="SUPFAM" id="SSF48726">
    <property type="entry name" value="Immunoglobulin"/>
    <property type="match status" value="1"/>
</dbReference>
<feature type="domain" description="Immunoglobulin-like beta-sandwich" evidence="2">
    <location>
        <begin position="23"/>
        <end position="90"/>
    </location>
</feature>
<dbReference type="Pfam" id="PF00047">
    <property type="entry name" value="ig"/>
    <property type="match status" value="1"/>
</dbReference>
<evidence type="ECO:0000313" key="3">
    <source>
        <dbReference type="Ensembl" id="ENSDCDP00010027210.1"/>
    </source>
</evidence>
<dbReference type="AlphaFoldDB" id="A0AAY4C222"/>
<sequence length="121" mass="13628">MITDEDYMSLPSPNISIRPSGMVNWGQKVDIICSISTQHLGGEFTLIKLFGYFRERKSAVGNSATFTIVQMDFSREGDYFCLYETLVSNRTFISKGSTTVKVTLDGKDLLKINIKVNILFI</sequence>
<protein>
    <recommendedName>
        <fullName evidence="2">Immunoglobulin-like beta-sandwich domain-containing protein</fullName>
    </recommendedName>
</protein>
<reference evidence="3" key="3">
    <citation type="submission" date="2025-09" db="UniProtKB">
        <authorList>
            <consortium name="Ensembl"/>
        </authorList>
    </citation>
    <scope>IDENTIFICATION</scope>
</reference>
<evidence type="ECO:0000256" key="1">
    <source>
        <dbReference type="ARBA" id="ARBA00023319"/>
    </source>
</evidence>
<organism evidence="3 4">
    <name type="scientific">Denticeps clupeoides</name>
    <name type="common">denticle herring</name>
    <dbReference type="NCBI Taxonomy" id="299321"/>
    <lineage>
        <taxon>Eukaryota</taxon>
        <taxon>Metazoa</taxon>
        <taxon>Chordata</taxon>
        <taxon>Craniata</taxon>
        <taxon>Vertebrata</taxon>
        <taxon>Euteleostomi</taxon>
        <taxon>Actinopterygii</taxon>
        <taxon>Neopterygii</taxon>
        <taxon>Teleostei</taxon>
        <taxon>Clupei</taxon>
        <taxon>Clupeiformes</taxon>
        <taxon>Denticipitoidei</taxon>
        <taxon>Denticipitidae</taxon>
        <taxon>Denticeps</taxon>
    </lineage>
</organism>
<dbReference type="Ensembl" id="ENSDCDT00010033685.1">
    <property type="protein sequence ID" value="ENSDCDP00010027210.1"/>
    <property type="gene ID" value="ENSDCDG00010017250.1"/>
</dbReference>
<dbReference type="Gene3D" id="2.60.40.10">
    <property type="entry name" value="Immunoglobulins"/>
    <property type="match status" value="1"/>
</dbReference>
<evidence type="ECO:0000259" key="2">
    <source>
        <dbReference type="Pfam" id="PF00047"/>
    </source>
</evidence>
<evidence type="ECO:0000313" key="4">
    <source>
        <dbReference type="Proteomes" id="UP000694580"/>
    </source>
</evidence>
<keyword evidence="4" id="KW-1185">Reference proteome</keyword>
<dbReference type="Proteomes" id="UP000694580">
    <property type="component" value="Chromosome 7"/>
</dbReference>
<reference evidence="3" key="2">
    <citation type="submission" date="2025-08" db="UniProtKB">
        <authorList>
            <consortium name="Ensembl"/>
        </authorList>
    </citation>
    <scope>IDENTIFICATION</scope>
</reference>
<keyword evidence="1" id="KW-0393">Immunoglobulin domain</keyword>